<evidence type="ECO:0000256" key="1">
    <source>
        <dbReference type="SAM" id="MobiDB-lite"/>
    </source>
</evidence>
<dbReference type="AlphaFoldDB" id="A0A0F9RHD5"/>
<gene>
    <name evidence="2" type="ORF">LCGC14_0577760</name>
</gene>
<organism evidence="2">
    <name type="scientific">marine sediment metagenome</name>
    <dbReference type="NCBI Taxonomy" id="412755"/>
    <lineage>
        <taxon>unclassified sequences</taxon>
        <taxon>metagenomes</taxon>
        <taxon>ecological metagenomes</taxon>
    </lineage>
</organism>
<evidence type="ECO:0000313" key="2">
    <source>
        <dbReference type="EMBL" id="KKN55885.1"/>
    </source>
</evidence>
<feature type="region of interest" description="Disordered" evidence="1">
    <location>
        <begin position="542"/>
        <end position="572"/>
    </location>
</feature>
<comment type="caution">
    <text evidence="2">The sequence shown here is derived from an EMBL/GenBank/DDBJ whole genome shotgun (WGS) entry which is preliminary data.</text>
</comment>
<name>A0A0F9RHD5_9ZZZZ</name>
<dbReference type="EMBL" id="LAZR01000867">
    <property type="protein sequence ID" value="KKN55885.1"/>
    <property type="molecule type" value="Genomic_DNA"/>
</dbReference>
<feature type="compositionally biased region" description="Low complexity" evidence="1">
    <location>
        <begin position="542"/>
        <end position="557"/>
    </location>
</feature>
<proteinExistence type="predicted"/>
<reference evidence="2" key="1">
    <citation type="journal article" date="2015" name="Nature">
        <title>Complex archaea that bridge the gap between prokaryotes and eukaryotes.</title>
        <authorList>
            <person name="Spang A."/>
            <person name="Saw J.H."/>
            <person name="Jorgensen S.L."/>
            <person name="Zaremba-Niedzwiedzka K."/>
            <person name="Martijn J."/>
            <person name="Lind A.E."/>
            <person name="van Eijk R."/>
            <person name="Schleper C."/>
            <person name="Guy L."/>
            <person name="Ettema T.J."/>
        </authorList>
    </citation>
    <scope>NUCLEOTIDE SEQUENCE</scope>
</reference>
<protein>
    <recommendedName>
        <fullName evidence="3">Bacteriophage head to tail connecting protein</fullName>
    </recommendedName>
</protein>
<feature type="compositionally biased region" description="Polar residues" evidence="1">
    <location>
        <begin position="561"/>
        <end position="571"/>
    </location>
</feature>
<sequence length="595" mass="66021">MADILMARKLSLAVKDGFDRNRRFARARAMFIREYVGKYYAQEFGLTGEEPINLIFNTLRAMVPNLVMQSGVNKVGTEITAHRDYASLLGLGLNKLDKLIEFKDTMRGGIVDAFFLMAIFKTGLATSGKLLNFGDVLIDQGQIYSDVVDFDDFVFDPVCKDYRNAAFIGDRNRVPRQLLLDDNEFNHDLVMQLPRSISTDAKKRVESMSRRGMSDSEMFELQDFVDVVELYVPDANALLTIPDPHQIILNDWLAARDYYGPKSGPYTIMALTQPVPGNPYPIAPVGIFYDLHKMANRMMVKLMNQADRQKDIAIADPAGADEAEDLRTASDGDIVMGNPDTVKVVSFGGQNQKSEVMLERLQVWANYMSGNPDQVAGLASEADSATQASILQANSTVTIEDARGMVYDASANIAKKKAWFMHTDPFIDVPLSKRKPGGEYVQLVLTPEQRRGDFLEYTFNIKARSMSRLDPAVRTKRIIEFATNVMPSVVNSAMVNSQMGIPTNVPGILTDIADELGILEDVQDWFEDPQFIQRMQLVQQLGPQPAGKAQQAGPAAGTRGNGNQTKIQSGFQERKQIEQLGADESQGARTSEPGV</sequence>
<accession>A0A0F9RHD5</accession>
<evidence type="ECO:0008006" key="3">
    <source>
        <dbReference type="Google" id="ProtNLM"/>
    </source>
</evidence>